<reference evidence="6 7" key="1">
    <citation type="submission" date="2012-05" db="EMBL/GenBank/DDBJ databases">
        <authorList>
            <person name="Hilton J."/>
        </authorList>
    </citation>
    <scope>NUCLEOTIDE SEQUENCE [LARGE SCALE GENOMIC DNA]</scope>
    <source>
        <strain evidence="6 7">HH01</strain>
    </source>
</reference>
<dbReference type="Gene3D" id="3.50.50.60">
    <property type="entry name" value="FAD/NAD(P)-binding domain"/>
    <property type="match status" value="2"/>
</dbReference>
<dbReference type="Pfam" id="PF02852">
    <property type="entry name" value="Pyr_redox_dim"/>
    <property type="match status" value="1"/>
</dbReference>
<dbReference type="InterPro" id="IPR036188">
    <property type="entry name" value="FAD/NAD-bd_sf"/>
</dbReference>
<comment type="caution">
    <text evidence="6">The sequence shown here is derived from an EMBL/GenBank/DDBJ whole genome shotgun (WGS) entry which is preliminary data.</text>
</comment>
<sequence length="448" mass="49993">MNASVALVEPQVNYSLIQQYAISQLAYNMRFTSNNLLGANTSLIGKIDRKDTGVLADTMLFANQVVSYAEEQNSPIVLATKGVDIIYGNGQFQSSPHLVFATSERLLKARTYLVATGSYCIIPKIPGLLTTGFLTIENIWQYLYKKIGEQGIESISEKHKLPQNWVILGGSIQSVEIAQTLKYLGYKVTLIVPCTHIIPSLDLEIAFILQTQLEAEGINILTKTQIMQVECIDGQKCLHTREQVIRTDEILVATPSKPNIESLGLPKVGVKWHKYNQLKVNLKLQTNNRRIYACGDVLGGFNCVNIANYEAKIAINNALSLPKLKVNYLSIPWAVLTNPMVAQVGFIETLAKQQYCQKEFFVLRQFYKNLIKAHIQDETTGICKLIVLRNGEIIGGSIFGSQAGELINIITLAITHKIKINQLADLYPIYPSFSEILQQISNLWRGDT</sequence>
<dbReference type="InterPro" id="IPR004099">
    <property type="entry name" value="Pyr_nucl-diS_OxRdtase_dimer"/>
</dbReference>
<proteinExistence type="predicted"/>
<protein>
    <submittedName>
        <fullName evidence="6">Mercuric ion reductase</fullName>
        <ecNumber evidence="6">1.16.1.1</ecNumber>
    </submittedName>
</protein>
<gene>
    <name evidence="6" type="ORF">RINTHH_3760</name>
</gene>
<evidence type="ECO:0000259" key="5">
    <source>
        <dbReference type="Pfam" id="PF07992"/>
    </source>
</evidence>
<dbReference type="SUPFAM" id="SSF55424">
    <property type="entry name" value="FAD/NAD-linked reductases, dimerisation (C-terminal) domain"/>
    <property type="match status" value="1"/>
</dbReference>
<feature type="domain" description="Pyridine nucleotide-disulphide oxidoreductase dimerisation" evidence="4">
    <location>
        <begin position="331"/>
        <end position="438"/>
    </location>
</feature>
<dbReference type="PRINTS" id="PR00368">
    <property type="entry name" value="FADPNR"/>
</dbReference>
<dbReference type="GO" id="GO:0003955">
    <property type="term" value="F:NAD(P)H dehydrogenase (quinone) activity"/>
    <property type="evidence" value="ECO:0007669"/>
    <property type="project" value="TreeGrafter"/>
</dbReference>
<comment type="cofactor">
    <cofactor evidence="1">
        <name>FAD</name>
        <dbReference type="ChEBI" id="CHEBI:57692"/>
    </cofactor>
</comment>
<dbReference type="AlphaFoldDB" id="M1X4Q0"/>
<dbReference type="EC" id="1.16.1.1" evidence="6"/>
<organism evidence="6 7">
    <name type="scientific">Richelia intracellularis HH01</name>
    <dbReference type="NCBI Taxonomy" id="1165094"/>
    <lineage>
        <taxon>Bacteria</taxon>
        <taxon>Bacillati</taxon>
        <taxon>Cyanobacteriota</taxon>
        <taxon>Cyanophyceae</taxon>
        <taxon>Nostocales</taxon>
        <taxon>Nostocaceae</taxon>
        <taxon>Richelia</taxon>
    </lineage>
</organism>
<dbReference type="EMBL" id="CAIY01000018">
    <property type="protein sequence ID" value="CCH66531.1"/>
    <property type="molecule type" value="Genomic_DNA"/>
</dbReference>
<dbReference type="STRING" id="1165094.RINTHH_3760"/>
<dbReference type="InterPro" id="IPR016156">
    <property type="entry name" value="FAD/NAD-linked_Rdtase_dimer_sf"/>
</dbReference>
<name>M1X4Q0_9NOST</name>
<evidence type="ECO:0000256" key="3">
    <source>
        <dbReference type="ARBA" id="ARBA00022827"/>
    </source>
</evidence>
<dbReference type="GO" id="GO:0016152">
    <property type="term" value="F:mercury (II) reductase (NADP+) activity"/>
    <property type="evidence" value="ECO:0007669"/>
    <property type="project" value="UniProtKB-EC"/>
</dbReference>
<keyword evidence="7" id="KW-1185">Reference proteome</keyword>
<dbReference type="PANTHER" id="PTHR43014">
    <property type="entry name" value="MERCURIC REDUCTASE"/>
    <property type="match status" value="1"/>
</dbReference>
<feature type="domain" description="FAD/NAD(P)-binding" evidence="5">
    <location>
        <begin position="71"/>
        <end position="308"/>
    </location>
</feature>
<accession>M1X4Q0</accession>
<dbReference type="Pfam" id="PF07992">
    <property type="entry name" value="Pyr_redox_2"/>
    <property type="match status" value="1"/>
</dbReference>
<evidence type="ECO:0000313" key="6">
    <source>
        <dbReference type="EMBL" id="CCH66531.1"/>
    </source>
</evidence>
<dbReference type="PRINTS" id="PR00411">
    <property type="entry name" value="PNDRDTASEI"/>
</dbReference>
<evidence type="ECO:0000313" key="7">
    <source>
        <dbReference type="Proteomes" id="UP000053051"/>
    </source>
</evidence>
<evidence type="ECO:0000256" key="1">
    <source>
        <dbReference type="ARBA" id="ARBA00001974"/>
    </source>
</evidence>
<dbReference type="GO" id="GO:0050660">
    <property type="term" value="F:flavin adenine dinucleotide binding"/>
    <property type="evidence" value="ECO:0007669"/>
    <property type="project" value="TreeGrafter"/>
</dbReference>
<keyword evidence="2" id="KW-0285">Flavoprotein</keyword>
<dbReference type="PANTHER" id="PTHR43014:SF2">
    <property type="entry name" value="MERCURIC REDUCTASE"/>
    <property type="match status" value="1"/>
</dbReference>
<reference evidence="7" key="2">
    <citation type="submission" date="2016-01" db="EMBL/GenBank/DDBJ databases">
        <title>Diatom-associated endosymboitic cyanobacterium lacks core nitrogen metabolism enzymes.</title>
        <authorList>
            <person name="Hilton J.A."/>
            <person name="Foster R.A."/>
            <person name="Tripp H.J."/>
            <person name="Carter B.J."/>
            <person name="Zehr J.P."/>
            <person name="Villareal T.A."/>
        </authorList>
    </citation>
    <scope>NUCLEOTIDE SEQUENCE [LARGE SCALE GENOMIC DNA]</scope>
    <source>
        <strain evidence="7">HH01</strain>
    </source>
</reference>
<evidence type="ECO:0000259" key="4">
    <source>
        <dbReference type="Pfam" id="PF02852"/>
    </source>
</evidence>
<dbReference type="InterPro" id="IPR023753">
    <property type="entry name" value="FAD/NAD-binding_dom"/>
</dbReference>
<keyword evidence="3" id="KW-0274">FAD</keyword>
<dbReference type="SUPFAM" id="SSF51905">
    <property type="entry name" value="FAD/NAD(P)-binding domain"/>
    <property type="match status" value="1"/>
</dbReference>
<keyword evidence="6" id="KW-0560">Oxidoreductase</keyword>
<evidence type="ECO:0000256" key="2">
    <source>
        <dbReference type="ARBA" id="ARBA00022630"/>
    </source>
</evidence>
<dbReference type="Gene3D" id="3.30.390.30">
    <property type="match status" value="1"/>
</dbReference>
<dbReference type="Proteomes" id="UP000053051">
    <property type="component" value="Unassembled WGS sequence"/>
</dbReference>